<sequence length="413" mass="47800">MEEKDFICNLCPFSTNEFRKFSSHYVRFHKNDPNFSVSCGVGRCEFTTRRWNTYKVHVHRNHKIEAIEPAQQNDNNLEFDPENSIPFDNIDDLRHQNALFTMSLEAKYNVSQIAIDNIVSSTSILLDAQLHHFKQLIVQELELRNINTEFVDHINIDHMLHDFDTSKNRYSVYEKCDNLPFVRPEEVVLGVHHMTTNNIITEEQRVGYYVPFIKSLNMLLDLPEIWNFVKNPHNSKNQFLYDICDGDLIKNNPLFQQNKKAIQVVLNTDDLEIVNPLGSHLVAIAKTSDVREQGGVEKILDDFITSMNYLSNDGVEMIINDTLENIQGALVLAPCDTLAANWLGKFKEGVAFALKNCRLCDTLGSDIKNKALDHECIMRTDQRHAEQCDFLDQVSKGTRKYWSKMWGINKREK</sequence>
<evidence type="ECO:0000259" key="1">
    <source>
        <dbReference type="SMART" id="SM00355"/>
    </source>
</evidence>
<feature type="domain" description="C2H2-type" evidence="1">
    <location>
        <begin position="6"/>
        <end position="29"/>
    </location>
</feature>
<protein>
    <recommendedName>
        <fullName evidence="1">C2H2-type domain-containing protein</fullName>
    </recommendedName>
</protein>
<evidence type="ECO:0000313" key="2">
    <source>
        <dbReference type="EMBL" id="CAC5412729.1"/>
    </source>
</evidence>
<name>A0A6J8DVR2_MYTCO</name>
<dbReference type="Proteomes" id="UP000507470">
    <property type="component" value="Unassembled WGS sequence"/>
</dbReference>
<dbReference type="OrthoDB" id="7699125at2759"/>
<organism evidence="2 3">
    <name type="scientific">Mytilus coruscus</name>
    <name type="common">Sea mussel</name>
    <dbReference type="NCBI Taxonomy" id="42192"/>
    <lineage>
        <taxon>Eukaryota</taxon>
        <taxon>Metazoa</taxon>
        <taxon>Spiralia</taxon>
        <taxon>Lophotrochozoa</taxon>
        <taxon>Mollusca</taxon>
        <taxon>Bivalvia</taxon>
        <taxon>Autobranchia</taxon>
        <taxon>Pteriomorphia</taxon>
        <taxon>Mytilida</taxon>
        <taxon>Mytiloidea</taxon>
        <taxon>Mytilidae</taxon>
        <taxon>Mytilinae</taxon>
        <taxon>Mytilus</taxon>
    </lineage>
</organism>
<gene>
    <name evidence="2" type="ORF">MCOR_45714</name>
</gene>
<proteinExistence type="predicted"/>
<reference evidence="2 3" key="1">
    <citation type="submission" date="2020-06" db="EMBL/GenBank/DDBJ databases">
        <authorList>
            <person name="Li R."/>
            <person name="Bekaert M."/>
        </authorList>
    </citation>
    <scope>NUCLEOTIDE SEQUENCE [LARGE SCALE GENOMIC DNA]</scope>
    <source>
        <strain evidence="3">wild</strain>
    </source>
</reference>
<dbReference type="AlphaFoldDB" id="A0A6J8DVR2"/>
<dbReference type="InterPro" id="IPR013087">
    <property type="entry name" value="Znf_C2H2_type"/>
</dbReference>
<keyword evidence="3" id="KW-1185">Reference proteome</keyword>
<dbReference type="Gene3D" id="3.30.160.60">
    <property type="entry name" value="Classic Zinc Finger"/>
    <property type="match status" value="1"/>
</dbReference>
<dbReference type="SMART" id="SM00355">
    <property type="entry name" value="ZnF_C2H2"/>
    <property type="match status" value="2"/>
</dbReference>
<accession>A0A6J8DVR2</accession>
<dbReference type="EMBL" id="CACVKT020008085">
    <property type="protein sequence ID" value="CAC5412729.1"/>
    <property type="molecule type" value="Genomic_DNA"/>
</dbReference>
<feature type="domain" description="C2H2-type" evidence="1">
    <location>
        <begin position="37"/>
        <end position="62"/>
    </location>
</feature>
<evidence type="ECO:0000313" key="3">
    <source>
        <dbReference type="Proteomes" id="UP000507470"/>
    </source>
</evidence>